<evidence type="ECO:0000313" key="2">
    <source>
        <dbReference type="EMBL" id="PTQ28364.1"/>
    </source>
</evidence>
<evidence type="ECO:0000256" key="1">
    <source>
        <dbReference type="SAM" id="MobiDB-lite"/>
    </source>
</evidence>
<name>A0A2R6W3B8_MARPO</name>
<gene>
    <name evidence="2" type="ORF">MARPO_0166s0020</name>
</gene>
<dbReference type="Gramene" id="Mp5g22260.1">
    <property type="protein sequence ID" value="Mp5g22260.1.cds1"/>
    <property type="gene ID" value="Mp5g22260"/>
</dbReference>
<protein>
    <submittedName>
        <fullName evidence="2">Uncharacterized protein</fullName>
    </submittedName>
</protein>
<sequence length="76" mass="8515">MLSAPLLPPFGCLDVIEPALWRIDDVLGLHPRPSNGRGGSKTRSTRGSAILSSRGRMQRCHFTLFLDLRRRTLFVP</sequence>
<proteinExistence type="predicted"/>
<evidence type="ECO:0000313" key="3">
    <source>
        <dbReference type="Proteomes" id="UP000244005"/>
    </source>
</evidence>
<keyword evidence="3" id="KW-1185">Reference proteome</keyword>
<dbReference type="EMBL" id="KZ772836">
    <property type="protein sequence ID" value="PTQ28364.1"/>
    <property type="molecule type" value="Genomic_DNA"/>
</dbReference>
<accession>A0A2R6W3B8</accession>
<organism evidence="2 3">
    <name type="scientific">Marchantia polymorpha</name>
    <name type="common">Common liverwort</name>
    <name type="synonym">Marchantia aquatica</name>
    <dbReference type="NCBI Taxonomy" id="3197"/>
    <lineage>
        <taxon>Eukaryota</taxon>
        <taxon>Viridiplantae</taxon>
        <taxon>Streptophyta</taxon>
        <taxon>Embryophyta</taxon>
        <taxon>Marchantiophyta</taxon>
        <taxon>Marchantiopsida</taxon>
        <taxon>Marchantiidae</taxon>
        <taxon>Marchantiales</taxon>
        <taxon>Marchantiaceae</taxon>
        <taxon>Marchantia</taxon>
    </lineage>
</organism>
<dbReference type="Proteomes" id="UP000244005">
    <property type="component" value="Unassembled WGS sequence"/>
</dbReference>
<feature type="region of interest" description="Disordered" evidence="1">
    <location>
        <begin position="29"/>
        <end position="52"/>
    </location>
</feature>
<dbReference type="AlphaFoldDB" id="A0A2R6W3B8"/>
<reference evidence="3" key="1">
    <citation type="journal article" date="2017" name="Cell">
        <title>Insights into land plant evolution garnered from the Marchantia polymorpha genome.</title>
        <authorList>
            <person name="Bowman J.L."/>
            <person name="Kohchi T."/>
            <person name="Yamato K.T."/>
            <person name="Jenkins J."/>
            <person name="Shu S."/>
            <person name="Ishizaki K."/>
            <person name="Yamaoka S."/>
            <person name="Nishihama R."/>
            <person name="Nakamura Y."/>
            <person name="Berger F."/>
            <person name="Adam C."/>
            <person name="Aki S.S."/>
            <person name="Althoff F."/>
            <person name="Araki T."/>
            <person name="Arteaga-Vazquez M.A."/>
            <person name="Balasubrmanian S."/>
            <person name="Barry K."/>
            <person name="Bauer D."/>
            <person name="Boehm C.R."/>
            <person name="Briginshaw L."/>
            <person name="Caballero-Perez J."/>
            <person name="Catarino B."/>
            <person name="Chen F."/>
            <person name="Chiyoda S."/>
            <person name="Chovatia M."/>
            <person name="Davies K.M."/>
            <person name="Delmans M."/>
            <person name="Demura T."/>
            <person name="Dierschke T."/>
            <person name="Dolan L."/>
            <person name="Dorantes-Acosta A.E."/>
            <person name="Eklund D.M."/>
            <person name="Florent S.N."/>
            <person name="Flores-Sandoval E."/>
            <person name="Fujiyama A."/>
            <person name="Fukuzawa H."/>
            <person name="Galik B."/>
            <person name="Grimanelli D."/>
            <person name="Grimwood J."/>
            <person name="Grossniklaus U."/>
            <person name="Hamada T."/>
            <person name="Haseloff J."/>
            <person name="Hetherington A.J."/>
            <person name="Higo A."/>
            <person name="Hirakawa Y."/>
            <person name="Hundley H.N."/>
            <person name="Ikeda Y."/>
            <person name="Inoue K."/>
            <person name="Inoue S.I."/>
            <person name="Ishida S."/>
            <person name="Jia Q."/>
            <person name="Kakita M."/>
            <person name="Kanazawa T."/>
            <person name="Kawai Y."/>
            <person name="Kawashima T."/>
            <person name="Kennedy M."/>
            <person name="Kinose K."/>
            <person name="Kinoshita T."/>
            <person name="Kohara Y."/>
            <person name="Koide E."/>
            <person name="Komatsu K."/>
            <person name="Kopischke S."/>
            <person name="Kubo M."/>
            <person name="Kyozuka J."/>
            <person name="Lagercrantz U."/>
            <person name="Lin S.S."/>
            <person name="Lindquist E."/>
            <person name="Lipzen A.M."/>
            <person name="Lu C.W."/>
            <person name="De Luna E."/>
            <person name="Martienssen R.A."/>
            <person name="Minamino N."/>
            <person name="Mizutani M."/>
            <person name="Mizutani M."/>
            <person name="Mochizuki N."/>
            <person name="Monte I."/>
            <person name="Mosher R."/>
            <person name="Nagasaki H."/>
            <person name="Nakagami H."/>
            <person name="Naramoto S."/>
            <person name="Nishitani K."/>
            <person name="Ohtani M."/>
            <person name="Okamoto T."/>
            <person name="Okumura M."/>
            <person name="Phillips J."/>
            <person name="Pollak B."/>
            <person name="Reinders A."/>
            <person name="Rovekamp M."/>
            <person name="Sano R."/>
            <person name="Sawa S."/>
            <person name="Schmid M.W."/>
            <person name="Shirakawa M."/>
            <person name="Solano R."/>
            <person name="Spunde A."/>
            <person name="Suetsugu N."/>
            <person name="Sugano S."/>
            <person name="Sugiyama A."/>
            <person name="Sun R."/>
            <person name="Suzuki Y."/>
            <person name="Takenaka M."/>
            <person name="Takezawa D."/>
            <person name="Tomogane H."/>
            <person name="Tsuzuki M."/>
            <person name="Ueda T."/>
            <person name="Umeda M."/>
            <person name="Ward J.M."/>
            <person name="Watanabe Y."/>
            <person name="Yazaki K."/>
            <person name="Yokoyama R."/>
            <person name="Yoshitake Y."/>
            <person name="Yotsui I."/>
            <person name="Zachgo S."/>
            <person name="Schmutz J."/>
        </authorList>
    </citation>
    <scope>NUCLEOTIDE SEQUENCE [LARGE SCALE GENOMIC DNA]</scope>
    <source>
        <strain evidence="3">Tak-1</strain>
    </source>
</reference>